<feature type="transmembrane region" description="Helical" evidence="6">
    <location>
        <begin position="326"/>
        <end position="343"/>
    </location>
</feature>
<feature type="compositionally biased region" description="Basic and acidic residues" evidence="5">
    <location>
        <begin position="818"/>
        <end position="832"/>
    </location>
</feature>
<feature type="compositionally biased region" description="Acidic residues" evidence="5">
    <location>
        <begin position="807"/>
        <end position="817"/>
    </location>
</feature>
<evidence type="ECO:0000256" key="1">
    <source>
        <dbReference type="ARBA" id="ARBA00004141"/>
    </source>
</evidence>
<feature type="region of interest" description="Disordered" evidence="5">
    <location>
        <begin position="793"/>
        <end position="832"/>
    </location>
</feature>
<feature type="domain" description="STAS" evidence="7">
    <location>
        <begin position="563"/>
        <end position="761"/>
    </location>
</feature>
<evidence type="ECO:0000256" key="3">
    <source>
        <dbReference type="ARBA" id="ARBA00022989"/>
    </source>
</evidence>
<organism evidence="8 9">
    <name type="scientific">Ramazzottius varieornatus</name>
    <name type="common">Water bear</name>
    <name type="synonym">Tardigrade</name>
    <dbReference type="NCBI Taxonomy" id="947166"/>
    <lineage>
        <taxon>Eukaryota</taxon>
        <taxon>Metazoa</taxon>
        <taxon>Ecdysozoa</taxon>
        <taxon>Tardigrada</taxon>
        <taxon>Eutardigrada</taxon>
        <taxon>Parachela</taxon>
        <taxon>Hypsibioidea</taxon>
        <taxon>Ramazzottiidae</taxon>
        <taxon>Ramazzottius</taxon>
    </lineage>
</organism>
<feature type="transmembrane region" description="Helical" evidence="6">
    <location>
        <begin position="381"/>
        <end position="400"/>
    </location>
</feature>
<dbReference type="Gene3D" id="3.30.750.24">
    <property type="entry name" value="STAS domain"/>
    <property type="match status" value="1"/>
</dbReference>
<dbReference type="OrthoDB" id="10056540at2759"/>
<dbReference type="STRING" id="947166.A0A1D1W9H4"/>
<dbReference type="GO" id="GO:0055085">
    <property type="term" value="P:transmembrane transport"/>
    <property type="evidence" value="ECO:0007669"/>
    <property type="project" value="InterPro"/>
</dbReference>
<accession>A0A1D1W9H4</accession>
<dbReference type="InterPro" id="IPR001902">
    <property type="entry name" value="SLC26A/SulP_fam"/>
</dbReference>
<keyword evidence="9" id="KW-1185">Reference proteome</keyword>
<dbReference type="InterPro" id="IPR011547">
    <property type="entry name" value="SLC26A/SulP_dom"/>
</dbReference>
<feature type="transmembrane region" description="Helical" evidence="6">
    <location>
        <begin position="294"/>
        <end position="314"/>
    </location>
</feature>
<dbReference type="SUPFAM" id="SSF52091">
    <property type="entry name" value="SpoIIaa-like"/>
    <property type="match status" value="1"/>
</dbReference>
<dbReference type="Pfam" id="PF00916">
    <property type="entry name" value="Sulfate_transp"/>
    <property type="match status" value="1"/>
</dbReference>
<comment type="caution">
    <text evidence="8">The sequence shown here is derived from an EMBL/GenBank/DDBJ whole genome shotgun (WGS) entry which is preliminary data.</text>
</comment>
<keyword evidence="3 6" id="KW-1133">Transmembrane helix</keyword>
<feature type="transmembrane region" description="Helical" evidence="6">
    <location>
        <begin position="99"/>
        <end position="118"/>
    </location>
</feature>
<evidence type="ECO:0000256" key="5">
    <source>
        <dbReference type="SAM" id="MobiDB-lite"/>
    </source>
</evidence>
<dbReference type="Proteomes" id="UP000186922">
    <property type="component" value="Unassembled WGS sequence"/>
</dbReference>
<protein>
    <recommendedName>
        <fullName evidence="7">STAS domain-containing protein</fullName>
    </recommendedName>
</protein>
<feature type="transmembrane region" description="Helical" evidence="6">
    <location>
        <begin position="452"/>
        <end position="470"/>
    </location>
</feature>
<evidence type="ECO:0000313" key="9">
    <source>
        <dbReference type="Proteomes" id="UP000186922"/>
    </source>
</evidence>
<gene>
    <name evidence="8" type="primary">RvY_18574-1</name>
    <name evidence="8" type="synonym">RvY_18574.1</name>
    <name evidence="8" type="ORF">RvY_18574</name>
</gene>
<dbReference type="EMBL" id="BDGG01000019">
    <property type="protein sequence ID" value="GAV08958.1"/>
    <property type="molecule type" value="Genomic_DNA"/>
</dbReference>
<evidence type="ECO:0000256" key="2">
    <source>
        <dbReference type="ARBA" id="ARBA00022692"/>
    </source>
</evidence>
<comment type="subcellular location">
    <subcellularLocation>
        <location evidence="1">Membrane</location>
        <topology evidence="1">Multi-pass membrane protein</topology>
    </subcellularLocation>
</comment>
<dbReference type="NCBIfam" id="TIGR00815">
    <property type="entry name" value="sulP"/>
    <property type="match status" value="1"/>
</dbReference>
<evidence type="ECO:0000313" key="8">
    <source>
        <dbReference type="EMBL" id="GAV08958.1"/>
    </source>
</evidence>
<dbReference type="PANTHER" id="PTHR11814">
    <property type="entry name" value="SULFATE TRANSPORTER"/>
    <property type="match status" value="1"/>
</dbReference>
<dbReference type="GO" id="GO:0016020">
    <property type="term" value="C:membrane"/>
    <property type="evidence" value="ECO:0007669"/>
    <property type="project" value="UniProtKB-SubCell"/>
</dbReference>
<feature type="transmembrane region" description="Helical" evidence="6">
    <location>
        <begin position="124"/>
        <end position="148"/>
    </location>
</feature>
<name>A0A1D1W9H4_RAMVA</name>
<reference evidence="8 9" key="1">
    <citation type="journal article" date="2016" name="Nat. Commun.">
        <title>Extremotolerant tardigrade genome and improved radiotolerance of human cultured cells by tardigrade-unique protein.</title>
        <authorList>
            <person name="Hashimoto T."/>
            <person name="Horikawa D.D."/>
            <person name="Saito Y."/>
            <person name="Kuwahara H."/>
            <person name="Kozuka-Hata H."/>
            <person name="Shin-I T."/>
            <person name="Minakuchi Y."/>
            <person name="Ohishi K."/>
            <person name="Motoyama A."/>
            <person name="Aizu T."/>
            <person name="Enomoto A."/>
            <person name="Kondo K."/>
            <person name="Tanaka S."/>
            <person name="Hara Y."/>
            <person name="Koshikawa S."/>
            <person name="Sagara H."/>
            <person name="Miura T."/>
            <person name="Yokobori S."/>
            <person name="Miyagawa K."/>
            <person name="Suzuki Y."/>
            <person name="Kubo T."/>
            <person name="Oyama M."/>
            <person name="Kohara Y."/>
            <person name="Fujiyama A."/>
            <person name="Arakawa K."/>
            <person name="Katayama T."/>
            <person name="Toyoda A."/>
            <person name="Kunieda T."/>
        </authorList>
    </citation>
    <scope>NUCLEOTIDE SEQUENCE [LARGE SCALE GENOMIC DNA]</scope>
    <source>
        <strain evidence="8 9">YOKOZUNA-1</strain>
    </source>
</reference>
<evidence type="ECO:0000259" key="7">
    <source>
        <dbReference type="PROSITE" id="PS50801"/>
    </source>
</evidence>
<evidence type="ECO:0000256" key="4">
    <source>
        <dbReference type="ARBA" id="ARBA00023136"/>
    </source>
</evidence>
<dbReference type="CDD" id="cd07042">
    <property type="entry name" value="STAS_SulP_like_sulfate_transporter"/>
    <property type="match status" value="1"/>
</dbReference>
<dbReference type="AlphaFoldDB" id="A0A1D1W9H4"/>
<evidence type="ECO:0000256" key="6">
    <source>
        <dbReference type="SAM" id="Phobius"/>
    </source>
</evidence>
<sequence length="832" mass="92036">MPFASDPTVTYSVGDFHVEGKQNGPARLRVSRAVYDQTSFDATYGLCDPGPPLTPWESIKSYGRRTVNKARSKRCNASSFYRGLVRWIPFIGWIRTYNIRGYLITDFIAGITVGVLNVPQGMAYALLAACPPVTGLYTSFFPIIVYFLMGTSRQCSIGTFSITSMMTSRMVLNANPYPEKLTFPNGTKYTNPEFHEIINGSAFTRGEWGAIQVGSTAALFVGIWQLILGLIGAGGMSVYFSDQLVQGFTCGAAFHVFSSQLKSVFKLPMTEFYGSFKLIKTWIQFFSLIKQTHIPTLVVGIICLVFLLIVKIGINDNKRIMRKLRVPLPAELVVVIFGTLASYEMDLENNYHVSILKKIPMGLPPATLPDFGVLPDIIGDTFSNAIVGLAITVTLGMLFASKHGYRIDPNQEFKAQGIGNIFGSFFQCFPSGASLARSAVQNDVGGKTQIVSVVQCCIVLIVLLALGKFLEPLPKPVLGAIVMVSVFHLLAQVLQLGRLWKLSLYDWSIFLVVFLGVLILDVDIGLGLGVGWAIITIMLRLQKPKIGALGRLPGTDIYRRTDVYKTAIEVPGVKIVRIDSPIYFANVAYIQGRIYQLADLNNLIAKWREEHPVKELITPASFDVAPDDQNKYAYALNLELGDSDDEDGTKGSSRYRGAPTISMEELHNTQRRVFEQEGILGEGQDQPIKHIIVDCSEICFVDVTAVGFFKRIQSECESIGVELLLACTNKPVRDALYQCGANDFIKEFQVFVTVHDAVLYAVNSHKFQKPSTHTKLSIVDGNSNGILHAYTNGLAPQSPVPRPGLEDVIESPEEEEVRSEGQNHFREKEHRL</sequence>
<feature type="transmembrane region" description="Helical" evidence="6">
    <location>
        <begin position="477"/>
        <end position="497"/>
    </location>
</feature>
<feature type="transmembrane region" description="Helical" evidence="6">
    <location>
        <begin position="217"/>
        <end position="240"/>
    </location>
</feature>
<dbReference type="InterPro" id="IPR036513">
    <property type="entry name" value="STAS_dom_sf"/>
</dbReference>
<dbReference type="PROSITE" id="PS50801">
    <property type="entry name" value="STAS"/>
    <property type="match status" value="1"/>
</dbReference>
<proteinExistence type="predicted"/>
<dbReference type="Pfam" id="PF01740">
    <property type="entry name" value="STAS"/>
    <property type="match status" value="1"/>
</dbReference>
<feature type="transmembrane region" description="Helical" evidence="6">
    <location>
        <begin position="509"/>
        <end position="535"/>
    </location>
</feature>
<dbReference type="InterPro" id="IPR002645">
    <property type="entry name" value="STAS_dom"/>
</dbReference>
<keyword evidence="4 6" id="KW-0472">Membrane</keyword>
<keyword evidence="2 6" id="KW-0812">Transmembrane</keyword>